<dbReference type="PROSITE" id="PS00217">
    <property type="entry name" value="SUGAR_TRANSPORT_2"/>
    <property type="match status" value="1"/>
</dbReference>
<feature type="transmembrane region" description="Helical" evidence="8">
    <location>
        <begin position="323"/>
        <end position="345"/>
    </location>
</feature>
<dbReference type="InterPro" id="IPR003663">
    <property type="entry name" value="Sugar/inositol_transpt"/>
</dbReference>
<evidence type="ECO:0000256" key="3">
    <source>
        <dbReference type="ARBA" id="ARBA00022448"/>
    </source>
</evidence>
<dbReference type="GO" id="GO:0005351">
    <property type="term" value="F:carbohydrate:proton symporter activity"/>
    <property type="evidence" value="ECO:0007669"/>
    <property type="project" value="TreeGrafter"/>
</dbReference>
<dbReference type="InterPro" id="IPR050360">
    <property type="entry name" value="MFS_Sugar_Transporters"/>
</dbReference>
<dbReference type="PANTHER" id="PTHR48022">
    <property type="entry name" value="PLASTIDIC GLUCOSE TRANSPORTER 4"/>
    <property type="match status" value="1"/>
</dbReference>
<reference evidence="12" key="2">
    <citation type="journal article" date="2015" name="J. Biotechnol.">
        <title>The structure of the Cyberlindnera jadinii genome and its relation to Candida utilis analyzed by the occurrence of single nucleotide polymorphisms.</title>
        <authorList>
            <person name="Rupp O."/>
            <person name="Brinkrolf K."/>
            <person name="Buerth C."/>
            <person name="Kunigo M."/>
            <person name="Schneider J."/>
            <person name="Jaenicke S."/>
            <person name="Goesmann A."/>
            <person name="Puehler A."/>
            <person name="Jaeger K.-E."/>
            <person name="Ernst J.F."/>
        </authorList>
    </citation>
    <scope>NUCLEOTIDE SEQUENCE [LARGE SCALE GENOMIC DNA]</scope>
    <source>
        <strain evidence="12">ATCC 18201 / CBS 1600 / BCRC 20928 / JCM 3617 / NBRC 0987 / NRRL Y-1542</strain>
    </source>
</reference>
<sequence length="768" mass="82631">MGRWFRNVFVDPNSKVLVPGAQRQSTTVPVLVGLFAAVGGFIYGYDTGIINSISEMEYVRRTFAGNGESFTASEMSILTAILSLGTFFGALTAPLISDTFGRKVAIIFATFVVFIAGNLCQVAASTILLLCIGRFITGLSVGIISAVVPLYQAEASPKYLRGAIISTYQWAITWGLLVSSAISQATHSIDNSASYRVPIGLQFLWSLILGFGMLALPESPRFYVRKDDIQAAAKALSRLRRVPANDPGLIEELVEIKASHDYELSYGSYSTWDCFKSDAARPHQLKRLLTSICLQALQQCSGINFIFYYGVNFFTKTGVSNSYLISLITYLVNVALTVPGLFLVETIGRRKILLFGAIVMTIANLLIGIVGVTTDSVIANKVMIALVCLFIAAFAATWGPVVWVVTGEIFSLGVRGKAVALSAATNWIVNFVFAYITPYLVDTGNHTAALGTKIFFLWGGFNLVSIAFVYFMVYEMRGLSLEEIDELYRSCPSALVSSNFVVKLTFDHGDGDGTELEEYLPSPEKREDSSSGPNTTMLEQCGSRPSSEDNRRGDNSTGVAIDKHYSTTTDYSGQDHSITVNPGYTVDLGYSLGAGRRGPPSLNTMSSDEESIPERDHIVYESLSGYVASLSSRSEQPGGDRSYRGSFSTQAPSTFDSGAPFGHISSAASTTTSSQADKTKVAATTSNDPISGQNGNQNNVSTDNNNNGNNNNINDITSTNSNSGSDTNHGVADGTAQSSRWALKNNDHNDNNDNDSGSSSGASSLFDN</sequence>
<dbReference type="Pfam" id="PF00083">
    <property type="entry name" value="Sugar_tr"/>
    <property type="match status" value="1"/>
</dbReference>
<dbReference type="Gene3D" id="1.20.1250.20">
    <property type="entry name" value="MFS general substrate transporter like domains"/>
    <property type="match status" value="1"/>
</dbReference>
<feature type="domain" description="Major facilitator superfamily (MFS) profile" evidence="9">
    <location>
        <begin position="32"/>
        <end position="477"/>
    </location>
</feature>
<dbReference type="OrthoDB" id="6612291at2759"/>
<dbReference type="InterPro" id="IPR005828">
    <property type="entry name" value="MFS_sugar_transport-like"/>
</dbReference>
<feature type="transmembrane region" description="Helical" evidence="8">
    <location>
        <begin position="352"/>
        <end position="372"/>
    </location>
</feature>
<feature type="transmembrane region" description="Helical" evidence="8">
    <location>
        <begin position="195"/>
        <end position="216"/>
    </location>
</feature>
<evidence type="ECO:0000256" key="2">
    <source>
        <dbReference type="ARBA" id="ARBA00010992"/>
    </source>
</evidence>
<dbReference type="NCBIfam" id="TIGR00879">
    <property type="entry name" value="SP"/>
    <property type="match status" value="1"/>
</dbReference>
<feature type="transmembrane region" description="Helical" evidence="8">
    <location>
        <begin position="384"/>
        <end position="406"/>
    </location>
</feature>
<accession>A0A0H5CAT9</accession>
<feature type="compositionally biased region" description="Low complexity" evidence="7">
    <location>
        <begin position="693"/>
        <end position="728"/>
    </location>
</feature>
<evidence type="ECO:0000256" key="7">
    <source>
        <dbReference type="SAM" id="MobiDB-lite"/>
    </source>
</evidence>
<dbReference type="PRINTS" id="PR00171">
    <property type="entry name" value="SUGRTRNSPORT"/>
</dbReference>
<feature type="transmembrane region" description="Helical" evidence="8">
    <location>
        <begin position="104"/>
        <end position="129"/>
    </location>
</feature>
<feature type="transmembrane region" description="Helical" evidence="8">
    <location>
        <begin position="418"/>
        <end position="436"/>
    </location>
</feature>
<feature type="compositionally biased region" description="Low complexity" evidence="7">
    <location>
        <begin position="665"/>
        <end position="676"/>
    </location>
</feature>
<feature type="transmembrane region" description="Helical" evidence="8">
    <location>
        <begin position="77"/>
        <end position="97"/>
    </location>
</feature>
<evidence type="ECO:0000256" key="5">
    <source>
        <dbReference type="ARBA" id="ARBA00022989"/>
    </source>
</evidence>
<evidence type="ECO:0000256" key="1">
    <source>
        <dbReference type="ARBA" id="ARBA00004141"/>
    </source>
</evidence>
<dbReference type="STRING" id="983966.A0A0H5CAT9"/>
<feature type="compositionally biased region" description="Polar residues" evidence="7">
    <location>
        <begin position="645"/>
        <end position="656"/>
    </location>
</feature>
<dbReference type="EMBL" id="KV453925">
    <property type="protein sequence ID" value="ODV76351.1"/>
    <property type="molecule type" value="Genomic_DNA"/>
</dbReference>
<dbReference type="InterPro" id="IPR036259">
    <property type="entry name" value="MFS_trans_sf"/>
</dbReference>
<keyword evidence="6 8" id="KW-0472">Membrane</keyword>
<reference evidence="11 13" key="3">
    <citation type="journal article" date="2016" name="Proc. Natl. Acad. Sci. U.S.A.">
        <title>Comparative genomics of biotechnologically important yeasts.</title>
        <authorList>
            <person name="Riley R."/>
            <person name="Haridas S."/>
            <person name="Wolfe K.H."/>
            <person name="Lopes M.R."/>
            <person name="Hittinger C.T."/>
            <person name="Goeker M."/>
            <person name="Salamov A.A."/>
            <person name="Wisecaver J.H."/>
            <person name="Long T.M."/>
            <person name="Calvey C.H."/>
            <person name="Aerts A.L."/>
            <person name="Barry K.W."/>
            <person name="Choi C."/>
            <person name="Clum A."/>
            <person name="Coughlan A.Y."/>
            <person name="Deshpande S."/>
            <person name="Douglass A.P."/>
            <person name="Hanson S.J."/>
            <person name="Klenk H.-P."/>
            <person name="LaButti K.M."/>
            <person name="Lapidus A."/>
            <person name="Lindquist E.A."/>
            <person name="Lipzen A.M."/>
            <person name="Meier-Kolthoff J.P."/>
            <person name="Ohm R.A."/>
            <person name="Otillar R.P."/>
            <person name="Pangilinan J.L."/>
            <person name="Peng Y."/>
            <person name="Rokas A."/>
            <person name="Rosa C.A."/>
            <person name="Scheuner C."/>
            <person name="Sibirny A.A."/>
            <person name="Slot J.C."/>
            <person name="Stielow J.B."/>
            <person name="Sun H."/>
            <person name="Kurtzman C.P."/>
            <person name="Blackwell M."/>
            <person name="Grigoriev I.V."/>
            <person name="Jeffries T.W."/>
        </authorList>
    </citation>
    <scope>NUCLEOTIDE SEQUENCE [LARGE SCALE GENOMIC DNA]</scope>
    <source>
        <strain evidence="13">ATCC 18201 / CBS 1600 / BCRC 20928 / JCM 3617 / NBRC 0987 / NRRL Y-1542</strain>
        <strain evidence="11">NRRL Y-1542</strain>
    </source>
</reference>
<gene>
    <name evidence="10" type="primary">RGT2</name>
    <name evidence="10" type="ORF">BN1211_0992</name>
    <name evidence="11" type="ORF">CYBJADRAFT_165648</name>
</gene>
<feature type="compositionally biased region" description="Low complexity" evidence="7">
    <location>
        <begin position="754"/>
        <end position="768"/>
    </location>
</feature>
<dbReference type="GO" id="GO:0016020">
    <property type="term" value="C:membrane"/>
    <property type="evidence" value="ECO:0007669"/>
    <property type="project" value="UniProtKB-SubCell"/>
</dbReference>
<dbReference type="PANTHER" id="PTHR48022:SF16">
    <property type="entry name" value="HIGH GLUCOSE SENSOR RGT2-RELATED"/>
    <property type="match status" value="1"/>
</dbReference>
<keyword evidence="13" id="KW-1185">Reference proteome</keyword>
<feature type="transmembrane region" description="Helical" evidence="8">
    <location>
        <begin position="456"/>
        <end position="474"/>
    </location>
</feature>
<keyword evidence="5 8" id="KW-1133">Transmembrane helix</keyword>
<evidence type="ECO:0000259" key="9">
    <source>
        <dbReference type="PROSITE" id="PS50850"/>
    </source>
</evidence>
<feature type="transmembrane region" description="Helical" evidence="8">
    <location>
        <begin position="27"/>
        <end position="45"/>
    </location>
</feature>
<evidence type="ECO:0000313" key="13">
    <source>
        <dbReference type="Proteomes" id="UP000094389"/>
    </source>
</evidence>
<dbReference type="InterPro" id="IPR005829">
    <property type="entry name" value="Sugar_transporter_CS"/>
</dbReference>
<feature type="transmembrane region" description="Helical" evidence="8">
    <location>
        <begin position="135"/>
        <end position="151"/>
    </location>
</feature>
<dbReference type="CDD" id="cd17356">
    <property type="entry name" value="MFS_HXT"/>
    <property type="match status" value="1"/>
</dbReference>
<evidence type="ECO:0000313" key="11">
    <source>
        <dbReference type="EMBL" id="ODV76351.1"/>
    </source>
</evidence>
<feature type="region of interest" description="Disordered" evidence="7">
    <location>
        <begin position="630"/>
        <end position="768"/>
    </location>
</feature>
<dbReference type="InterPro" id="IPR020846">
    <property type="entry name" value="MFS_dom"/>
</dbReference>
<feature type="compositionally biased region" description="Polar residues" evidence="7">
    <location>
        <begin position="682"/>
        <end position="692"/>
    </location>
</feature>
<feature type="region of interest" description="Disordered" evidence="7">
    <location>
        <begin position="513"/>
        <end position="560"/>
    </location>
</feature>
<dbReference type="AlphaFoldDB" id="A0A0H5CAT9"/>
<accession>A0A1E4SA18</accession>
<feature type="transmembrane region" description="Helical" evidence="8">
    <location>
        <begin position="288"/>
        <end position="311"/>
    </location>
</feature>
<feature type="transmembrane region" description="Helical" evidence="8">
    <location>
        <begin position="163"/>
        <end position="183"/>
    </location>
</feature>
<evidence type="ECO:0000256" key="8">
    <source>
        <dbReference type="SAM" id="Phobius"/>
    </source>
</evidence>
<evidence type="ECO:0000313" key="12">
    <source>
        <dbReference type="Proteomes" id="UP000038830"/>
    </source>
</evidence>
<dbReference type="Proteomes" id="UP000094389">
    <property type="component" value="Unassembled WGS sequence"/>
</dbReference>
<protein>
    <submittedName>
        <fullName evidence="10">RGT2 protein</fullName>
    </submittedName>
</protein>
<evidence type="ECO:0000256" key="6">
    <source>
        <dbReference type="ARBA" id="ARBA00023136"/>
    </source>
</evidence>
<keyword evidence="4 8" id="KW-0812">Transmembrane</keyword>
<feature type="region of interest" description="Disordered" evidence="7">
    <location>
        <begin position="591"/>
        <end position="612"/>
    </location>
</feature>
<dbReference type="PROSITE" id="PS50850">
    <property type="entry name" value="MFS"/>
    <property type="match status" value="1"/>
</dbReference>
<dbReference type="Proteomes" id="UP000038830">
    <property type="component" value="Unassembled WGS sequence"/>
</dbReference>
<organism evidence="10 12">
    <name type="scientific">Cyberlindnera jadinii (strain ATCC 18201 / CBS 1600 / BCRC 20928 / JCM 3617 / NBRC 0987 / NRRL Y-1542)</name>
    <name type="common">Torula yeast</name>
    <name type="synonym">Candida utilis</name>
    <dbReference type="NCBI Taxonomy" id="983966"/>
    <lineage>
        <taxon>Eukaryota</taxon>
        <taxon>Fungi</taxon>
        <taxon>Dikarya</taxon>
        <taxon>Ascomycota</taxon>
        <taxon>Saccharomycotina</taxon>
        <taxon>Saccharomycetes</taxon>
        <taxon>Phaffomycetales</taxon>
        <taxon>Phaffomycetaceae</taxon>
        <taxon>Cyberlindnera</taxon>
    </lineage>
</organism>
<comment type="similarity">
    <text evidence="2">Belongs to the major facilitator superfamily. Sugar transporter (TC 2.A.1.1) family.</text>
</comment>
<reference evidence="10" key="1">
    <citation type="submission" date="2014-12" db="EMBL/GenBank/DDBJ databases">
        <authorList>
            <person name="Jaenicke S."/>
        </authorList>
    </citation>
    <scope>NUCLEOTIDE SEQUENCE [LARGE SCALE GENOMIC DNA]</scope>
    <source>
        <strain evidence="10">CBS1600</strain>
    </source>
</reference>
<evidence type="ECO:0000256" key="4">
    <source>
        <dbReference type="ARBA" id="ARBA00022692"/>
    </source>
</evidence>
<evidence type="ECO:0000313" key="10">
    <source>
        <dbReference type="EMBL" id="CEP20999.1"/>
    </source>
</evidence>
<name>A0A0H5CAT9_CYBJN</name>
<comment type="subcellular location">
    <subcellularLocation>
        <location evidence="1">Membrane</location>
        <topology evidence="1">Multi-pass membrane protein</topology>
    </subcellularLocation>
</comment>
<dbReference type="EMBL" id="CDQK01000001">
    <property type="protein sequence ID" value="CEP20999.1"/>
    <property type="molecule type" value="Genomic_DNA"/>
</dbReference>
<proteinExistence type="inferred from homology"/>
<keyword evidence="3" id="KW-0813">Transport</keyword>
<dbReference type="SUPFAM" id="SSF103473">
    <property type="entry name" value="MFS general substrate transporter"/>
    <property type="match status" value="1"/>
</dbReference>